<sequence>MSGERNRRSLAFRGGGLAATGCSASGISSSNSNSNSNSGEAQVWQERHLNGNRPEQDEKGGLEEKRSALEGVEDGVSISDSTGPEAEEEEDEDAEGDSWAAGNGVDAGVGIISGDSRVSLEAGDYGQGEGGSWEAGNGFDDVDGFGVGSGSTVSGEDDREGASGVDGEETGGRKSGLEMKPQTLLQKHCLFQGSWLQEFPWLHFCQETGLMSCSWCHSTGNSCNDELAKGSRNYKRALLLRHHLFADHKNNDPSKQVSVDLWNKF</sequence>
<gene>
    <name evidence="2" type="ORF">EOD39_18184</name>
</gene>
<protein>
    <submittedName>
        <fullName evidence="2">Zinc finger and BTB domain-containing protein 10</fullName>
    </submittedName>
</protein>
<feature type="region of interest" description="Disordered" evidence="1">
    <location>
        <begin position="122"/>
        <end position="178"/>
    </location>
</feature>
<evidence type="ECO:0000256" key="1">
    <source>
        <dbReference type="SAM" id="MobiDB-lite"/>
    </source>
</evidence>
<feature type="compositionally biased region" description="Basic and acidic residues" evidence="1">
    <location>
        <begin position="45"/>
        <end position="68"/>
    </location>
</feature>
<organism evidence="2 3">
    <name type="scientific">Acipenser ruthenus</name>
    <name type="common">Sterlet sturgeon</name>
    <dbReference type="NCBI Taxonomy" id="7906"/>
    <lineage>
        <taxon>Eukaryota</taxon>
        <taxon>Metazoa</taxon>
        <taxon>Chordata</taxon>
        <taxon>Craniata</taxon>
        <taxon>Vertebrata</taxon>
        <taxon>Euteleostomi</taxon>
        <taxon>Actinopterygii</taxon>
        <taxon>Chondrostei</taxon>
        <taxon>Acipenseriformes</taxon>
        <taxon>Acipenseridae</taxon>
        <taxon>Acipenser</taxon>
    </lineage>
</organism>
<accession>A0A444V1J5</accession>
<comment type="caution">
    <text evidence="2">The sequence shown here is derived from an EMBL/GenBank/DDBJ whole genome shotgun (WGS) entry which is preliminary data.</text>
</comment>
<dbReference type="AlphaFoldDB" id="A0A444V1J5"/>
<dbReference type="EMBL" id="SCEB01003558">
    <property type="protein sequence ID" value="RXM94264.1"/>
    <property type="molecule type" value="Genomic_DNA"/>
</dbReference>
<feature type="region of interest" description="Disordered" evidence="1">
    <location>
        <begin position="1"/>
        <end position="107"/>
    </location>
</feature>
<name>A0A444V1J5_ACIRT</name>
<evidence type="ECO:0000313" key="2">
    <source>
        <dbReference type="EMBL" id="RXM94264.1"/>
    </source>
</evidence>
<dbReference type="Proteomes" id="UP000289886">
    <property type="component" value="Unassembled WGS sequence"/>
</dbReference>
<keyword evidence="3" id="KW-1185">Reference proteome</keyword>
<feature type="compositionally biased region" description="Low complexity" evidence="1">
    <location>
        <begin position="28"/>
        <end position="38"/>
    </location>
</feature>
<feature type="compositionally biased region" description="Acidic residues" evidence="1">
    <location>
        <begin position="85"/>
        <end position="96"/>
    </location>
</feature>
<evidence type="ECO:0000313" key="3">
    <source>
        <dbReference type="Proteomes" id="UP000289886"/>
    </source>
</evidence>
<reference evidence="2 3" key="1">
    <citation type="submission" date="2019-01" db="EMBL/GenBank/DDBJ databases">
        <title>Draft Genome and Complete Hox-Cluster Characterization of the Sterlet Sturgeon (Acipenser ruthenus).</title>
        <authorList>
            <person name="Wei Q."/>
        </authorList>
    </citation>
    <scope>NUCLEOTIDE SEQUENCE [LARGE SCALE GENOMIC DNA]</scope>
    <source>
        <strain evidence="2">WHYD16114868_AA</strain>
        <tissue evidence="2">Blood</tissue>
    </source>
</reference>
<proteinExistence type="predicted"/>